<dbReference type="Proteomes" id="UP000887579">
    <property type="component" value="Unplaced"/>
</dbReference>
<protein>
    <submittedName>
        <fullName evidence="2">Gamma-glutamyltransferase</fullName>
    </submittedName>
</protein>
<sequence length="606" mass="65680">MVSNYSLPNPLTVNGNNNYTLPNPLTINDNENNNVPKSKLIAEVIEKRNESIHAIYKNAAVASDHSICSEIGRDILLAGGNAVDSAIATLIGIGIVNPQSSGIGGSCLMTIYNASTKKAFSIDARGTAPAASNSTMFVGKSEDAVLGWKAVVVPGEIHGFWTAFKQLGSGRISWKSIFEPSIKLARNGFPVSNSLALVLKQKEVDILADEHMSKQFINPLTGNLYEEGEIIKRKKLANTLELIANAEDPVKLFYQDGSIAETIAKEFKEQGGIITSEDLSNFETIVHDTPLQSTLALNGSNLVMCGPPPPSSFGITSAIVGIMAEFYNAKQDNASYILDDTKVYHRLIEAQKFAYSYRTKFADPIFSKEALEVSQRMMKSEFIKGIASKIPDVAKPLSYYNTDPTVAPESHGTSHVSVLDAEGNAVSATTTVNLLLGSKKMSPELGIIWNNLMDDFSTPGQPNAFGFPPSAANFIEPGKRPLSAMAPTIIYNKDDGKVKMVVGGSGGSRIISAVAQTIIRSQIFHQNVKESVDAPRLHNQFIPNITEYETTIPSKIIDKLESEYLQTFTPITIQESVVQAITVENDGLIHANSDFRRRTSANPAGY</sequence>
<accession>A0AC34F8W7</accession>
<name>A0AC34F8W7_9BILA</name>
<dbReference type="WBParaSite" id="ES5_v2.g13661.t1">
    <property type="protein sequence ID" value="ES5_v2.g13661.t1"/>
    <property type="gene ID" value="ES5_v2.g13661"/>
</dbReference>
<proteinExistence type="predicted"/>
<evidence type="ECO:0000313" key="2">
    <source>
        <dbReference type="WBParaSite" id="ES5_v2.g13661.t1"/>
    </source>
</evidence>
<evidence type="ECO:0000313" key="1">
    <source>
        <dbReference type="Proteomes" id="UP000887579"/>
    </source>
</evidence>
<reference evidence="2" key="1">
    <citation type="submission" date="2022-11" db="UniProtKB">
        <authorList>
            <consortium name="WormBaseParasite"/>
        </authorList>
    </citation>
    <scope>IDENTIFICATION</scope>
</reference>
<organism evidence="1 2">
    <name type="scientific">Panagrolaimus sp. ES5</name>
    <dbReference type="NCBI Taxonomy" id="591445"/>
    <lineage>
        <taxon>Eukaryota</taxon>
        <taxon>Metazoa</taxon>
        <taxon>Ecdysozoa</taxon>
        <taxon>Nematoda</taxon>
        <taxon>Chromadorea</taxon>
        <taxon>Rhabditida</taxon>
        <taxon>Tylenchina</taxon>
        <taxon>Panagrolaimomorpha</taxon>
        <taxon>Panagrolaimoidea</taxon>
        <taxon>Panagrolaimidae</taxon>
        <taxon>Panagrolaimus</taxon>
    </lineage>
</organism>